<comment type="cofactor">
    <cofactor evidence="2">
        <name>Mg(2+)</name>
        <dbReference type="ChEBI" id="CHEBI:18420"/>
    </cofactor>
</comment>
<dbReference type="OMA" id="HYRIWGI"/>
<dbReference type="InterPro" id="IPR045121">
    <property type="entry name" value="CoAse"/>
</dbReference>
<name>A0A0M4EJE8_DROBS</name>
<comment type="cofactor">
    <cofactor evidence="1">
        <name>Mn(2+)</name>
        <dbReference type="ChEBI" id="CHEBI:29035"/>
    </cofactor>
</comment>
<reference evidence="8 9" key="1">
    <citation type="submission" date="2015-08" db="EMBL/GenBank/DDBJ databases">
        <title>Ancestral chromatin configuration constrains chromatin evolution on differentiating sex chromosomes in Drosophila.</title>
        <authorList>
            <person name="Zhou Q."/>
            <person name="Bachtrog D."/>
        </authorList>
    </citation>
    <scope>NUCLEOTIDE SEQUENCE [LARGE SCALE GENOMIC DNA]</scope>
    <source>
        <tissue evidence="8">Whole larvae</tissue>
    </source>
</reference>
<keyword evidence="3" id="KW-0479">Metal-binding</keyword>
<keyword evidence="4" id="KW-0378">Hydrolase</keyword>
<keyword evidence="9" id="KW-1185">Reference proteome</keyword>
<feature type="domain" description="Nudix hydrolase" evidence="7">
    <location>
        <begin position="78"/>
        <end position="219"/>
    </location>
</feature>
<evidence type="ECO:0000256" key="3">
    <source>
        <dbReference type="ARBA" id="ARBA00022723"/>
    </source>
</evidence>
<dbReference type="InterPro" id="IPR015797">
    <property type="entry name" value="NUDIX_hydrolase-like_dom_sf"/>
</dbReference>
<dbReference type="GO" id="GO:0046872">
    <property type="term" value="F:metal ion binding"/>
    <property type="evidence" value="ECO:0007669"/>
    <property type="project" value="UniProtKB-KW"/>
</dbReference>
<evidence type="ECO:0000256" key="1">
    <source>
        <dbReference type="ARBA" id="ARBA00001936"/>
    </source>
</evidence>
<evidence type="ECO:0000313" key="9">
    <source>
        <dbReference type="Proteomes" id="UP000494163"/>
    </source>
</evidence>
<keyword evidence="5" id="KW-0460">Magnesium</keyword>
<gene>
    <name evidence="8" type="ORF">Dbus_chrXg1110</name>
</gene>
<dbReference type="PANTHER" id="PTHR12992:SF11">
    <property type="entry name" value="MITOCHONDRIAL COENZYME A DIPHOSPHATASE NUDT8"/>
    <property type="match status" value="1"/>
</dbReference>
<dbReference type="AlphaFoldDB" id="A0A0M4EJE8"/>
<dbReference type="EMBL" id="CP012528">
    <property type="protein sequence ID" value="ALC49254.1"/>
    <property type="molecule type" value="Genomic_DNA"/>
</dbReference>
<dbReference type="PANTHER" id="PTHR12992">
    <property type="entry name" value="NUDIX HYDROLASE"/>
    <property type="match status" value="1"/>
</dbReference>
<dbReference type="InterPro" id="IPR000086">
    <property type="entry name" value="NUDIX_hydrolase_dom"/>
</dbReference>
<dbReference type="SUPFAM" id="SSF55811">
    <property type="entry name" value="Nudix"/>
    <property type="match status" value="1"/>
</dbReference>
<evidence type="ECO:0000313" key="8">
    <source>
        <dbReference type="EMBL" id="ALC49254.1"/>
    </source>
</evidence>
<evidence type="ECO:0000256" key="2">
    <source>
        <dbReference type="ARBA" id="ARBA00001946"/>
    </source>
</evidence>
<evidence type="ECO:0000256" key="5">
    <source>
        <dbReference type="ARBA" id="ARBA00022842"/>
    </source>
</evidence>
<dbReference type="Gene3D" id="3.90.79.10">
    <property type="entry name" value="Nucleoside Triphosphate Pyrophosphohydrolase"/>
    <property type="match status" value="1"/>
</dbReference>
<dbReference type="SMR" id="A0A0M4EJE8"/>
<dbReference type="Pfam" id="PF00293">
    <property type="entry name" value="NUDIX"/>
    <property type="match status" value="1"/>
</dbReference>
<organism evidence="8 9">
    <name type="scientific">Drosophila busckii</name>
    <name type="common">Fruit fly</name>
    <dbReference type="NCBI Taxonomy" id="30019"/>
    <lineage>
        <taxon>Eukaryota</taxon>
        <taxon>Metazoa</taxon>
        <taxon>Ecdysozoa</taxon>
        <taxon>Arthropoda</taxon>
        <taxon>Hexapoda</taxon>
        <taxon>Insecta</taxon>
        <taxon>Pterygota</taxon>
        <taxon>Neoptera</taxon>
        <taxon>Endopterygota</taxon>
        <taxon>Diptera</taxon>
        <taxon>Brachycera</taxon>
        <taxon>Muscomorpha</taxon>
        <taxon>Ephydroidea</taxon>
        <taxon>Drosophilidae</taxon>
        <taxon>Drosophila</taxon>
    </lineage>
</organism>
<dbReference type="PROSITE" id="PS51462">
    <property type="entry name" value="NUDIX"/>
    <property type="match status" value="1"/>
</dbReference>
<dbReference type="CDD" id="cd03426">
    <property type="entry name" value="NUDIX_CoAse_Nudt7"/>
    <property type="match status" value="1"/>
</dbReference>
<proteinExistence type="predicted"/>
<dbReference type="Proteomes" id="UP000494163">
    <property type="component" value="Chromosome X"/>
</dbReference>
<dbReference type="OrthoDB" id="206213at2759"/>
<protein>
    <submittedName>
        <fullName evidence="8">CG11095</fullName>
    </submittedName>
</protein>
<dbReference type="STRING" id="30019.A0A0M4EJE8"/>
<evidence type="ECO:0000259" key="7">
    <source>
        <dbReference type="PROSITE" id="PS51462"/>
    </source>
</evidence>
<dbReference type="GO" id="GO:0010945">
    <property type="term" value="F:coenzyme A diphosphatase activity"/>
    <property type="evidence" value="ECO:0007669"/>
    <property type="project" value="InterPro"/>
</dbReference>
<sequence length="277" mass="31200">MCSISINARLLRPLMQAAYTQAKNKSRNVASAVPVLSTADQQFLLEPEQRQRCLEQLNKLPVVERPKSMAPAAVRHENSAASVLIALCLERETNEVSLLYTRRSRHLRRHSLQVSFPGGKRDDTDASFVDCALRETEEEIGLGRERVDVWGESNAIKLPRTGPIVPVIGVVKDFHVSELKLNWDEVEEAFSIPLNTLLTAAAARHTQFRSGYSSPAFVATPVRIWGITGYLTYVFLRCLLPRQMLPESLKTNLKFVRPYKLPPKTHHHAETGDLHVM</sequence>
<accession>A0A0M4EJE8</accession>
<keyword evidence="6" id="KW-0464">Manganese</keyword>
<evidence type="ECO:0000256" key="6">
    <source>
        <dbReference type="ARBA" id="ARBA00023211"/>
    </source>
</evidence>
<evidence type="ECO:0000256" key="4">
    <source>
        <dbReference type="ARBA" id="ARBA00022801"/>
    </source>
</evidence>